<gene>
    <name evidence="1" type="ORF">S01H4_30936</name>
</gene>
<reference evidence="1" key="1">
    <citation type="journal article" date="2014" name="Front. Microbiol.">
        <title>High frequency of phylogenetically diverse reductive dehalogenase-homologous genes in deep subseafloor sedimentary metagenomes.</title>
        <authorList>
            <person name="Kawai M."/>
            <person name="Futagami T."/>
            <person name="Toyoda A."/>
            <person name="Takaki Y."/>
            <person name="Nishi S."/>
            <person name="Hori S."/>
            <person name="Arai W."/>
            <person name="Tsubouchi T."/>
            <person name="Morono Y."/>
            <person name="Uchiyama I."/>
            <person name="Ito T."/>
            <person name="Fujiyama A."/>
            <person name="Inagaki F."/>
            <person name="Takami H."/>
        </authorList>
    </citation>
    <scope>NUCLEOTIDE SEQUENCE</scope>
    <source>
        <strain evidence="1">Expedition CK06-06</strain>
    </source>
</reference>
<proteinExistence type="predicted"/>
<organism evidence="1">
    <name type="scientific">marine sediment metagenome</name>
    <dbReference type="NCBI Taxonomy" id="412755"/>
    <lineage>
        <taxon>unclassified sequences</taxon>
        <taxon>metagenomes</taxon>
        <taxon>ecological metagenomes</taxon>
    </lineage>
</organism>
<dbReference type="AlphaFoldDB" id="X1BWR7"/>
<accession>X1BWR7</accession>
<protein>
    <submittedName>
        <fullName evidence="1">Uncharacterized protein</fullName>
    </submittedName>
</protein>
<dbReference type="EMBL" id="BART01016012">
    <property type="protein sequence ID" value="GAG76611.1"/>
    <property type="molecule type" value="Genomic_DNA"/>
</dbReference>
<comment type="caution">
    <text evidence="1">The sequence shown here is derived from an EMBL/GenBank/DDBJ whole genome shotgun (WGS) entry which is preliminary data.</text>
</comment>
<evidence type="ECO:0000313" key="1">
    <source>
        <dbReference type="EMBL" id="GAG76611.1"/>
    </source>
</evidence>
<name>X1BWR7_9ZZZZ</name>
<sequence length="46" mass="5243">MRKVFETLKRTYSEGLETSLDTSMGTGMGNRELIIRTGLMSEKNIF</sequence>